<dbReference type="PANTHER" id="PTHR47785">
    <property type="entry name" value="ZN(II)2CYS6 TRANSCRIPTION FACTOR (EUROFUNG)-RELATED-RELATED"/>
    <property type="match status" value="1"/>
</dbReference>
<reference evidence="2 3" key="1">
    <citation type="submission" date="2018-02" db="EMBL/GenBank/DDBJ databases">
        <title>The genomes of Aspergillus section Nigri reveals drivers in fungal speciation.</title>
        <authorList>
            <consortium name="DOE Joint Genome Institute"/>
            <person name="Vesth T.C."/>
            <person name="Nybo J."/>
            <person name="Theobald S."/>
            <person name="Brandl J."/>
            <person name="Frisvad J.C."/>
            <person name="Nielsen K.F."/>
            <person name="Lyhne E.K."/>
            <person name="Kogle M.E."/>
            <person name="Kuo A."/>
            <person name="Riley R."/>
            <person name="Clum A."/>
            <person name="Nolan M."/>
            <person name="Lipzen A."/>
            <person name="Salamov A."/>
            <person name="Henrissat B."/>
            <person name="Wiebenga A."/>
            <person name="De vries R.P."/>
            <person name="Grigoriev I.V."/>
            <person name="Mortensen U.H."/>
            <person name="Andersen M.R."/>
            <person name="Baker S.E."/>
        </authorList>
    </citation>
    <scope>NUCLEOTIDE SEQUENCE [LARGE SCALE GENOMIC DNA]</scope>
    <source>
        <strain evidence="2 3">CBS 121057</strain>
    </source>
</reference>
<proteinExistence type="predicted"/>
<organism evidence="2 3">
    <name type="scientific">Aspergillus sclerotiicarbonarius (strain CBS 121057 / IBT 28362)</name>
    <dbReference type="NCBI Taxonomy" id="1448318"/>
    <lineage>
        <taxon>Eukaryota</taxon>
        <taxon>Fungi</taxon>
        <taxon>Dikarya</taxon>
        <taxon>Ascomycota</taxon>
        <taxon>Pezizomycotina</taxon>
        <taxon>Eurotiomycetes</taxon>
        <taxon>Eurotiomycetidae</taxon>
        <taxon>Eurotiales</taxon>
        <taxon>Aspergillaceae</taxon>
        <taxon>Aspergillus</taxon>
        <taxon>Aspergillus subgen. Circumdati</taxon>
    </lineage>
</organism>
<evidence type="ECO:0000313" key="3">
    <source>
        <dbReference type="Proteomes" id="UP000248423"/>
    </source>
</evidence>
<evidence type="ECO:0000256" key="1">
    <source>
        <dbReference type="SAM" id="Coils"/>
    </source>
</evidence>
<dbReference type="CDD" id="cd12148">
    <property type="entry name" value="fungal_TF_MHR"/>
    <property type="match status" value="1"/>
</dbReference>
<gene>
    <name evidence="2" type="ORF">BO78DRAFT_407665</name>
</gene>
<dbReference type="VEuPathDB" id="FungiDB:BO78DRAFT_407665"/>
<accession>A0A319E9E7</accession>
<dbReference type="EMBL" id="KZ826352">
    <property type="protein sequence ID" value="PYI06060.1"/>
    <property type="molecule type" value="Genomic_DNA"/>
</dbReference>
<evidence type="ECO:0008006" key="4">
    <source>
        <dbReference type="Google" id="ProtNLM"/>
    </source>
</evidence>
<evidence type="ECO:0000313" key="2">
    <source>
        <dbReference type="EMBL" id="PYI06060.1"/>
    </source>
</evidence>
<dbReference type="InterPro" id="IPR053181">
    <property type="entry name" value="EcdB-like_regulator"/>
</dbReference>
<sequence>MSNVTIMASNNEGNCTLPRFDAEASLSAIAERLEEMESVLREHSNALNQLKAVNTMSVSTPDTISSQPQNLHSPSVYLASPHGSGVSRTTSRAIETAPEATLPPMTIPLWHSTTTGSLLSCPLVRSLLGDYPSDVFLRIEERRPLPDQLKACKSGVAPNMPLLDRAITDNLMELYFQSVNLQHPILSYEDCIAHYHSVASEPLQASLDSSFVLVMLALADVATTHPPEKLDADWSPGSIYFSPAMTITLDAYFNATIATPVLSQCLYLTALYYNYLARPLDAWKLVHMASTSFQRLWISDLITEHHLPRSGIENLVDRLHLPLCGDPPDPSLLAWLAELSARRLLNRVHHALYADDQEYLLQADYVTRSSCGGQEEEAIIKLMRSSLNVSMELDAQLNNWYDLIPQIIKPDLTQTTLSIRDAMIALRHYSAKDIIFRPFLLFACSLPSTIRPPQSLLEIFQTTVYSCRQYVRVAAIRLSEPSASTEIDIHS</sequence>
<keyword evidence="1" id="KW-0175">Coiled coil</keyword>
<protein>
    <recommendedName>
        <fullName evidence="4">Transcription factor domain-containing protein</fullName>
    </recommendedName>
</protein>
<name>A0A319E9E7_ASPSB</name>
<dbReference type="OrthoDB" id="4685598at2759"/>
<feature type="coiled-coil region" evidence="1">
    <location>
        <begin position="26"/>
        <end position="53"/>
    </location>
</feature>
<dbReference type="Proteomes" id="UP000248423">
    <property type="component" value="Unassembled WGS sequence"/>
</dbReference>
<keyword evidence="3" id="KW-1185">Reference proteome</keyword>
<dbReference type="AlphaFoldDB" id="A0A319E9E7"/>